<reference evidence="1 2" key="1">
    <citation type="submission" date="2018-06" db="EMBL/GenBank/DDBJ databases">
        <title>Genomic Encyclopedia of Type Strains, Phase III (KMG-III): the genomes of soil and plant-associated and newly described type strains.</title>
        <authorList>
            <person name="Whitman W."/>
        </authorList>
    </citation>
    <scope>NUCLEOTIDE SEQUENCE [LARGE SCALE GENOMIC DNA]</scope>
    <source>
        <strain evidence="1 2">LMG 23644</strain>
    </source>
</reference>
<organism evidence="1 2">
    <name type="scientific">Paraburkholderia bryophila</name>
    <dbReference type="NCBI Taxonomy" id="420952"/>
    <lineage>
        <taxon>Bacteria</taxon>
        <taxon>Pseudomonadati</taxon>
        <taxon>Pseudomonadota</taxon>
        <taxon>Betaproteobacteria</taxon>
        <taxon>Burkholderiales</taxon>
        <taxon>Burkholderiaceae</taxon>
        <taxon>Paraburkholderia</taxon>
    </lineage>
</organism>
<dbReference type="EMBL" id="QLTK01000015">
    <property type="protein sequence ID" value="RAS25786.1"/>
    <property type="molecule type" value="Genomic_DNA"/>
</dbReference>
<dbReference type="InterPro" id="IPR021815">
    <property type="entry name" value="TsiV"/>
</dbReference>
<evidence type="ECO:0000313" key="2">
    <source>
        <dbReference type="Proteomes" id="UP000248918"/>
    </source>
</evidence>
<dbReference type="Proteomes" id="UP000248918">
    <property type="component" value="Unassembled WGS sequence"/>
</dbReference>
<dbReference type="AlphaFoldDB" id="A0A329BT92"/>
<gene>
    <name evidence="1" type="ORF">BX591_11532</name>
</gene>
<accession>A0A329BT92</accession>
<sequence length="446" mass="49586">MTLRDSKPVLTPLQALARYKEDLSVRLADNSMGVLPGVIGTVYFERGSQPLVRQAILDCFDYFEEMFGEHLKGGKDIDLGNFTKRTAAGVEKIRRAILDTPSYLGVSAIRSSATNQDAAADYNIKTLTGVANPEDYISPTGRLKVPKGKESGLSYLKFNVPMDLVTTEEGIAQYESFLRYVCEKLVVRGGYGGLSPILPYGYHRYTSQEWVLASRFSGLEIDSAAHLSIYSYDPVSYEGESRDDLTAAYDHLHPGAKVGRWGFIKGVNWYTILGDFFVERFGSETALRKALDRPDIHIEHIGSSLLIRAGDFPRLGAPEEGLPEPYVFVNSVLRVLRDPKPDGLHLYDPHLPHADAKNARTWTARFDLPDAPPIPEPPTIVPFPVERKPVRHSVPGGSPCPEAGWWQTPAKADSRRYFEAGEIMPIFAGSRWGATNWIYSEDESTS</sequence>
<proteinExistence type="predicted"/>
<dbReference type="Pfam" id="PF11876">
    <property type="entry name" value="TsiV"/>
    <property type="match status" value="2"/>
</dbReference>
<evidence type="ECO:0000313" key="1">
    <source>
        <dbReference type="EMBL" id="RAS25786.1"/>
    </source>
</evidence>
<comment type="caution">
    <text evidence="1">The sequence shown here is derived from an EMBL/GenBank/DDBJ whole genome shotgun (WGS) entry which is preliminary data.</text>
</comment>
<dbReference type="OrthoDB" id="8986326at2"/>
<name>A0A329BT92_9BURK</name>
<dbReference type="RefSeq" id="WP_111933238.1">
    <property type="nucleotide sequence ID" value="NZ_CADFFP010000018.1"/>
</dbReference>
<protein>
    <submittedName>
        <fullName evidence="1">Uncharacterized protein DUF3396</fullName>
    </submittedName>
</protein>